<dbReference type="WBParaSite" id="L893_g18967.t1">
    <property type="protein sequence ID" value="L893_g18967.t1"/>
    <property type="gene ID" value="L893_g18967"/>
</dbReference>
<dbReference type="AlphaFoldDB" id="A0A1I7YRH0"/>
<feature type="chain" id="PRO_5009312526" evidence="1">
    <location>
        <begin position="27"/>
        <end position="165"/>
    </location>
</feature>
<organism evidence="2 3">
    <name type="scientific">Steinernema glaseri</name>
    <dbReference type="NCBI Taxonomy" id="37863"/>
    <lineage>
        <taxon>Eukaryota</taxon>
        <taxon>Metazoa</taxon>
        <taxon>Ecdysozoa</taxon>
        <taxon>Nematoda</taxon>
        <taxon>Chromadorea</taxon>
        <taxon>Rhabditida</taxon>
        <taxon>Tylenchina</taxon>
        <taxon>Panagrolaimomorpha</taxon>
        <taxon>Strongyloidoidea</taxon>
        <taxon>Steinernematidae</taxon>
        <taxon>Steinernema</taxon>
    </lineage>
</organism>
<keyword evidence="2" id="KW-1185">Reference proteome</keyword>
<feature type="signal peptide" evidence="1">
    <location>
        <begin position="1"/>
        <end position="26"/>
    </location>
</feature>
<keyword evidence="1" id="KW-0732">Signal</keyword>
<evidence type="ECO:0000313" key="3">
    <source>
        <dbReference type="WBParaSite" id="L893_g18967.t1"/>
    </source>
</evidence>
<sequence>MSRSKDSFALSCIVAIVLLRRCCVKAIDADGTLEDYSNRIFFENNEPDDDRYMLYSRKDEISLNTSIAFFLNYIDPCGSPNATFSNFTISHLERCQDDSDEDQCKLFLYFIHSGFNEEPRNVTDEILSLRSTRKNSRKQLAFTKDDMKDSMIRLSYHTGLMNSYD</sequence>
<evidence type="ECO:0000256" key="1">
    <source>
        <dbReference type="SAM" id="SignalP"/>
    </source>
</evidence>
<accession>A0A1I7YRH0</accession>
<reference evidence="3" key="1">
    <citation type="submission" date="2016-11" db="UniProtKB">
        <authorList>
            <consortium name="WormBaseParasite"/>
        </authorList>
    </citation>
    <scope>IDENTIFICATION</scope>
</reference>
<dbReference type="Proteomes" id="UP000095287">
    <property type="component" value="Unplaced"/>
</dbReference>
<name>A0A1I7YRH0_9BILA</name>
<protein>
    <submittedName>
        <fullName evidence="3">Uncharacterized protein</fullName>
    </submittedName>
</protein>
<proteinExistence type="predicted"/>
<evidence type="ECO:0000313" key="2">
    <source>
        <dbReference type="Proteomes" id="UP000095287"/>
    </source>
</evidence>